<dbReference type="Pfam" id="PF05949">
    <property type="entry name" value="DUF881"/>
    <property type="match status" value="1"/>
</dbReference>
<name>A0A136WE52_9FIRM</name>
<dbReference type="Gene3D" id="3.30.70.1880">
    <property type="entry name" value="Protein of unknown function DUF881"/>
    <property type="match status" value="1"/>
</dbReference>
<proteinExistence type="inferred from homology"/>
<gene>
    <name evidence="3" type="ORF">CLNEO_18180</name>
</gene>
<keyword evidence="2" id="KW-0175">Coiled coil</keyword>
<evidence type="ECO:0000256" key="1">
    <source>
        <dbReference type="ARBA" id="ARBA00009108"/>
    </source>
</evidence>
<dbReference type="PANTHER" id="PTHR37313">
    <property type="entry name" value="UPF0749 PROTEIN RV1825"/>
    <property type="match status" value="1"/>
</dbReference>
<dbReference type="RefSeq" id="WP_066087776.1">
    <property type="nucleotide sequence ID" value="NZ_LRVM01000005.1"/>
</dbReference>
<dbReference type="OrthoDB" id="9776196at2"/>
<dbReference type="AlphaFoldDB" id="A0A136WE52"/>
<comment type="similarity">
    <text evidence="1">Belongs to the UPF0749 family.</text>
</comment>
<accession>A0A136WE52</accession>
<evidence type="ECO:0000256" key="2">
    <source>
        <dbReference type="SAM" id="Coils"/>
    </source>
</evidence>
<evidence type="ECO:0000313" key="4">
    <source>
        <dbReference type="Proteomes" id="UP000070539"/>
    </source>
</evidence>
<keyword evidence="4" id="KW-1185">Reference proteome</keyword>
<protein>
    <recommendedName>
        <fullName evidence="5">Division initiation protein</fullName>
    </recommendedName>
</protein>
<comment type="caution">
    <text evidence="3">The sequence shown here is derived from an EMBL/GenBank/DDBJ whole genome shotgun (WGS) entry which is preliminary data.</text>
</comment>
<dbReference type="Proteomes" id="UP000070539">
    <property type="component" value="Unassembled WGS sequence"/>
</dbReference>
<evidence type="ECO:0008006" key="5">
    <source>
        <dbReference type="Google" id="ProtNLM"/>
    </source>
</evidence>
<reference evidence="3 4" key="1">
    <citation type="submission" date="2016-01" db="EMBL/GenBank/DDBJ databases">
        <title>Genome sequence of Clostridium neopropionicum X4, DSM-3847.</title>
        <authorList>
            <person name="Poehlein A."/>
            <person name="Beck M.H."/>
            <person name="Bengelsdorf F.R."/>
            <person name="Daniel R."/>
            <person name="Duerre P."/>
        </authorList>
    </citation>
    <scope>NUCLEOTIDE SEQUENCE [LARGE SCALE GENOMIC DNA]</scope>
    <source>
        <strain evidence="3 4">DSM-3847</strain>
    </source>
</reference>
<evidence type="ECO:0000313" key="3">
    <source>
        <dbReference type="EMBL" id="KXL52796.1"/>
    </source>
</evidence>
<sequence>MRKNHYLFALTLICILLGMIIGIQYNTVKKQNSLTENQRLTELTATLKKVQEEKEALQARLEEKEKIIKDYENGLNFGATVENLQSEIGQLRAFAGLTEVRGAGVRVTMNDSSIKKGGDSNAYLVHAEDLLAVMNELNVAGAEAVSINGQRIVGKSSVSCAGSIVMVNGERVAAPFEVLAVGDGDILQSALKFPGGVVDNLAPWGIEITIKKEAEVVVPPFIQTVLYKVPVLEQEVDQ</sequence>
<organism evidence="3 4">
    <name type="scientific">Anaerotignum neopropionicum</name>
    <dbReference type="NCBI Taxonomy" id="36847"/>
    <lineage>
        <taxon>Bacteria</taxon>
        <taxon>Bacillati</taxon>
        <taxon>Bacillota</taxon>
        <taxon>Clostridia</taxon>
        <taxon>Lachnospirales</taxon>
        <taxon>Anaerotignaceae</taxon>
        <taxon>Anaerotignum</taxon>
    </lineage>
</organism>
<dbReference type="STRING" id="36847.CLNEO_18180"/>
<dbReference type="EMBL" id="LRVM01000005">
    <property type="protein sequence ID" value="KXL52796.1"/>
    <property type="molecule type" value="Genomic_DNA"/>
</dbReference>
<dbReference type="InterPro" id="IPR010273">
    <property type="entry name" value="DUF881"/>
</dbReference>
<feature type="coiled-coil region" evidence="2">
    <location>
        <begin position="40"/>
        <end position="74"/>
    </location>
</feature>
<dbReference type="PANTHER" id="PTHR37313:SF2">
    <property type="entry name" value="UPF0749 PROTEIN YLXX"/>
    <property type="match status" value="1"/>
</dbReference>